<evidence type="ECO:0000259" key="5">
    <source>
        <dbReference type="PROSITE" id="PS50943"/>
    </source>
</evidence>
<dbReference type="Proteomes" id="UP000294678">
    <property type="component" value="Unassembled WGS sequence"/>
</dbReference>
<feature type="domain" description="HTH lacI-type" evidence="4">
    <location>
        <begin position="5"/>
        <end position="60"/>
    </location>
</feature>
<dbReference type="Gene3D" id="3.40.50.2300">
    <property type="match status" value="2"/>
</dbReference>
<keyword evidence="3" id="KW-0804">Transcription</keyword>
<dbReference type="PANTHER" id="PTHR30146">
    <property type="entry name" value="LACI-RELATED TRANSCRIPTIONAL REPRESSOR"/>
    <property type="match status" value="1"/>
</dbReference>
<proteinExistence type="predicted"/>
<dbReference type="Pfam" id="PF13377">
    <property type="entry name" value="Peripla_BP_3"/>
    <property type="match status" value="1"/>
</dbReference>
<dbReference type="InterPro" id="IPR010982">
    <property type="entry name" value="Lambda_DNA-bd_dom_sf"/>
</dbReference>
<evidence type="ECO:0000256" key="3">
    <source>
        <dbReference type="ARBA" id="ARBA00023163"/>
    </source>
</evidence>
<dbReference type="PANTHER" id="PTHR30146:SF24">
    <property type="entry name" value="XYLOSE OPERON REGULATORY PROTEIN"/>
    <property type="match status" value="1"/>
</dbReference>
<sequence>MKKKYTIADVADLAGVSKTTVSNVINNIENKFTEETKIKVLKAIEKLDFNINIGAKSLSEGKSYLIGVILPIYKDTDILQENFFLQEFLSGINRYLSTIKNKYDIIFTGVNENKFNIKNWIRKRAIDGVICFGLTSNYIYEYLEQLKIPTVIVDDLRDATNGFSRVYIADKKGGYLATKYLIENGHKDIAFINTGINLSKVEKNRFNGYIEALSEYNLNFYESNCFELKYLHYDSGVYIADKIKDLIGKQFTAAFVTSDIIAIGLINRLQELEIKIPNDFSVVGFDNISLSKYIYPKLTTIDQNIYKKGQSAAEELIKIIEYDDIKKNIEMDVSLVIRESVKNVKE</sequence>
<dbReference type="InterPro" id="IPR028082">
    <property type="entry name" value="Peripla_BP_I"/>
</dbReference>
<evidence type="ECO:0000313" key="6">
    <source>
        <dbReference type="EMBL" id="TDT72526.1"/>
    </source>
</evidence>
<evidence type="ECO:0000313" key="7">
    <source>
        <dbReference type="Proteomes" id="UP000294678"/>
    </source>
</evidence>
<dbReference type="Gene3D" id="1.10.260.40">
    <property type="entry name" value="lambda repressor-like DNA-binding domains"/>
    <property type="match status" value="1"/>
</dbReference>
<evidence type="ECO:0000256" key="1">
    <source>
        <dbReference type="ARBA" id="ARBA00023015"/>
    </source>
</evidence>
<name>A0AA46E0J7_9FUSO</name>
<dbReference type="Pfam" id="PF00356">
    <property type="entry name" value="LacI"/>
    <property type="match status" value="1"/>
</dbReference>
<dbReference type="GO" id="GO:0003700">
    <property type="term" value="F:DNA-binding transcription factor activity"/>
    <property type="evidence" value="ECO:0007669"/>
    <property type="project" value="TreeGrafter"/>
</dbReference>
<dbReference type="InterPro" id="IPR000843">
    <property type="entry name" value="HTH_LacI"/>
</dbReference>
<comment type="caution">
    <text evidence="6">The sequence shown here is derived from an EMBL/GenBank/DDBJ whole genome shotgun (WGS) entry which is preliminary data.</text>
</comment>
<gene>
    <name evidence="6" type="ORF">EV215_0336</name>
</gene>
<evidence type="ECO:0000256" key="2">
    <source>
        <dbReference type="ARBA" id="ARBA00023125"/>
    </source>
</evidence>
<dbReference type="RefSeq" id="WP_134112236.1">
    <property type="nucleotide sequence ID" value="NZ_SOBG01000001.1"/>
</dbReference>
<keyword evidence="2" id="KW-0238">DNA-binding</keyword>
<dbReference type="EMBL" id="SOBG01000001">
    <property type="protein sequence ID" value="TDT72526.1"/>
    <property type="molecule type" value="Genomic_DNA"/>
</dbReference>
<dbReference type="SMART" id="SM00354">
    <property type="entry name" value="HTH_LACI"/>
    <property type="match status" value="1"/>
</dbReference>
<dbReference type="SUPFAM" id="SSF47413">
    <property type="entry name" value="lambda repressor-like DNA-binding domains"/>
    <property type="match status" value="1"/>
</dbReference>
<dbReference type="AlphaFoldDB" id="A0AA46E0J7"/>
<keyword evidence="7" id="KW-1185">Reference proteome</keyword>
<dbReference type="CDD" id="cd06267">
    <property type="entry name" value="PBP1_LacI_sugar_binding-like"/>
    <property type="match status" value="1"/>
</dbReference>
<reference evidence="6 7" key="1">
    <citation type="submission" date="2019-03" db="EMBL/GenBank/DDBJ databases">
        <title>Genomic Encyclopedia of Type Strains, Phase IV (KMG-IV): sequencing the most valuable type-strain genomes for metagenomic binning, comparative biology and taxonomic classification.</title>
        <authorList>
            <person name="Goeker M."/>
        </authorList>
    </citation>
    <scope>NUCLEOTIDE SEQUENCE [LARGE SCALE GENOMIC DNA]</scope>
    <source>
        <strain evidence="6 7">DSM 100055</strain>
    </source>
</reference>
<protein>
    <submittedName>
        <fullName evidence="6">LacI family transcriptional regulator</fullName>
    </submittedName>
</protein>
<dbReference type="InterPro" id="IPR001387">
    <property type="entry name" value="Cro/C1-type_HTH"/>
</dbReference>
<dbReference type="GO" id="GO:0000976">
    <property type="term" value="F:transcription cis-regulatory region binding"/>
    <property type="evidence" value="ECO:0007669"/>
    <property type="project" value="TreeGrafter"/>
</dbReference>
<feature type="domain" description="HTH cro/C1-type" evidence="5">
    <location>
        <begin position="2"/>
        <end position="50"/>
    </location>
</feature>
<dbReference type="PROSITE" id="PS50943">
    <property type="entry name" value="HTH_CROC1"/>
    <property type="match status" value="1"/>
</dbReference>
<dbReference type="InterPro" id="IPR046335">
    <property type="entry name" value="LacI/GalR-like_sensor"/>
</dbReference>
<dbReference type="PRINTS" id="PR00036">
    <property type="entry name" value="HTHLACI"/>
</dbReference>
<dbReference type="SUPFAM" id="SSF53822">
    <property type="entry name" value="Periplasmic binding protein-like I"/>
    <property type="match status" value="1"/>
</dbReference>
<keyword evidence="1" id="KW-0805">Transcription regulation</keyword>
<evidence type="ECO:0000259" key="4">
    <source>
        <dbReference type="PROSITE" id="PS50932"/>
    </source>
</evidence>
<dbReference type="PROSITE" id="PS50932">
    <property type="entry name" value="HTH_LACI_2"/>
    <property type="match status" value="1"/>
</dbReference>
<dbReference type="CDD" id="cd01392">
    <property type="entry name" value="HTH_LacI"/>
    <property type="match status" value="1"/>
</dbReference>
<dbReference type="PROSITE" id="PS00356">
    <property type="entry name" value="HTH_LACI_1"/>
    <property type="match status" value="1"/>
</dbReference>
<accession>A0AA46E0J7</accession>
<organism evidence="6 7">
    <name type="scientific">Hypnocyclicus thermotrophus</name>
    <dbReference type="NCBI Taxonomy" id="1627895"/>
    <lineage>
        <taxon>Bacteria</taxon>
        <taxon>Fusobacteriati</taxon>
        <taxon>Fusobacteriota</taxon>
        <taxon>Fusobacteriia</taxon>
        <taxon>Fusobacteriales</taxon>
        <taxon>Fusobacteriaceae</taxon>
        <taxon>Hypnocyclicus</taxon>
    </lineage>
</organism>